<reference evidence="2 3" key="1">
    <citation type="submission" date="2019-03" db="EMBL/GenBank/DDBJ databases">
        <title>Draft genome sequences of novel Actinobacteria.</title>
        <authorList>
            <person name="Sahin N."/>
            <person name="Ay H."/>
            <person name="Saygin H."/>
        </authorList>
    </citation>
    <scope>NUCLEOTIDE SEQUENCE [LARGE SCALE GENOMIC DNA]</scope>
    <source>
        <strain evidence="2 3">H3C3</strain>
    </source>
</reference>
<protein>
    <submittedName>
        <fullName evidence="2">Acyl carrier protein</fullName>
    </submittedName>
</protein>
<organism evidence="2 3">
    <name type="scientific">Actinomadura rubrisoli</name>
    <dbReference type="NCBI Taxonomy" id="2530368"/>
    <lineage>
        <taxon>Bacteria</taxon>
        <taxon>Bacillati</taxon>
        <taxon>Actinomycetota</taxon>
        <taxon>Actinomycetes</taxon>
        <taxon>Streptosporangiales</taxon>
        <taxon>Thermomonosporaceae</taxon>
        <taxon>Actinomadura</taxon>
    </lineage>
</organism>
<dbReference type="Pfam" id="PF00550">
    <property type="entry name" value="PP-binding"/>
    <property type="match status" value="1"/>
</dbReference>
<dbReference type="EMBL" id="SMKU01000121">
    <property type="protein sequence ID" value="TDD82680.1"/>
    <property type="molecule type" value="Genomic_DNA"/>
</dbReference>
<evidence type="ECO:0000313" key="3">
    <source>
        <dbReference type="Proteomes" id="UP000294513"/>
    </source>
</evidence>
<evidence type="ECO:0000313" key="2">
    <source>
        <dbReference type="EMBL" id="TDD82680.1"/>
    </source>
</evidence>
<dbReference type="Proteomes" id="UP000294513">
    <property type="component" value="Unassembled WGS sequence"/>
</dbReference>
<dbReference type="OrthoDB" id="3700228at2"/>
<evidence type="ECO:0000259" key="1">
    <source>
        <dbReference type="Pfam" id="PF00550"/>
    </source>
</evidence>
<dbReference type="AlphaFoldDB" id="A0A4R5BD29"/>
<keyword evidence="3" id="KW-1185">Reference proteome</keyword>
<comment type="caution">
    <text evidence="2">The sequence shown here is derived from an EMBL/GenBank/DDBJ whole genome shotgun (WGS) entry which is preliminary data.</text>
</comment>
<gene>
    <name evidence="2" type="ORF">E1298_22320</name>
</gene>
<dbReference type="RefSeq" id="WP_131896297.1">
    <property type="nucleotide sequence ID" value="NZ_SMKU01000121.1"/>
</dbReference>
<dbReference type="SUPFAM" id="SSF47336">
    <property type="entry name" value="ACP-like"/>
    <property type="match status" value="1"/>
</dbReference>
<accession>A0A4R5BD29</accession>
<sequence>MRPKDAVHELLVGRFNVDAEQVDPGRTLRDLRLDSVALVEFALEVEDRFGVRLPEEGAATMTVEQIVAYLQGASGPGEGG</sequence>
<dbReference type="InterPro" id="IPR009081">
    <property type="entry name" value="PP-bd_ACP"/>
</dbReference>
<dbReference type="Gene3D" id="1.10.1200.10">
    <property type="entry name" value="ACP-like"/>
    <property type="match status" value="1"/>
</dbReference>
<feature type="domain" description="Carrier" evidence="1">
    <location>
        <begin position="6"/>
        <end position="70"/>
    </location>
</feature>
<proteinExistence type="predicted"/>
<dbReference type="InterPro" id="IPR036736">
    <property type="entry name" value="ACP-like_sf"/>
</dbReference>
<name>A0A4R5BD29_9ACTN</name>